<dbReference type="Gene3D" id="3.30.565.10">
    <property type="entry name" value="Histidine kinase-like ATPase, C-terminal domain"/>
    <property type="match status" value="1"/>
</dbReference>
<dbReference type="InterPro" id="IPR003594">
    <property type="entry name" value="HATPase_dom"/>
</dbReference>
<evidence type="ECO:0000259" key="4">
    <source>
        <dbReference type="PROSITE" id="PS50109"/>
    </source>
</evidence>
<evidence type="ECO:0000256" key="1">
    <source>
        <dbReference type="ARBA" id="ARBA00000085"/>
    </source>
</evidence>
<dbReference type="SMART" id="SM00100">
    <property type="entry name" value="cNMP"/>
    <property type="match status" value="1"/>
</dbReference>
<dbReference type="InterPro" id="IPR018488">
    <property type="entry name" value="cNMP-bd_CS"/>
</dbReference>
<dbReference type="PANTHER" id="PTHR43065:SF48">
    <property type="entry name" value="HISTIDINE KINASE"/>
    <property type="match status" value="1"/>
</dbReference>
<dbReference type="Gene3D" id="2.60.120.10">
    <property type="entry name" value="Jelly Rolls"/>
    <property type="match status" value="1"/>
</dbReference>
<comment type="catalytic activity">
    <reaction evidence="1">
        <text>ATP + protein L-histidine = ADP + protein N-phospho-L-histidine.</text>
        <dbReference type="EC" id="2.7.13.3"/>
    </reaction>
</comment>
<organism evidence="5 6">
    <name type="scientific">Deinococcus oregonensis</name>
    <dbReference type="NCBI Taxonomy" id="1805970"/>
    <lineage>
        <taxon>Bacteria</taxon>
        <taxon>Thermotogati</taxon>
        <taxon>Deinococcota</taxon>
        <taxon>Deinococci</taxon>
        <taxon>Deinococcales</taxon>
        <taxon>Deinococcaceae</taxon>
        <taxon>Deinococcus</taxon>
    </lineage>
</organism>
<sequence>MRPAADDLRQIEALNDLSEAELDWIAAHTEEQHFADGQVVVQAGDPASHLFFLLEGQVAYIGELGGQPIRYVTRQGEVAGMLPHSRMTQFSSTGRAVGRTRVGRLPQTDFAALAQAVPSLDARLLAVMTRRIRDAAHAEEQRERMSALGKLSAGLAHELNNPAAALRRDAADLQDKLSTVPFLLQELLSSGINSTQLQQVETTMVLAAQRTRSVGTIEQADLEDQLSDQLHALGVTRPEERAATFIEAGMRPGDLEWLEQQGAHANALTAYLDFRLGSQLALRNMTGAAGRISELVGSIKRYSHMDRGGDQQAVDVRTGIDSTLTMLAHKLRSKNIQVERLYPDVLPSVVGHEGELNQVWTNLIDNAVDASAQDGQLVIRVTVQADQVVVSFLDNGAGIPAEIQGRIFEPFFTTKGVGTGTGLGLDLVQRIVIRQHGGRIQVTSQPGETDIQVWLPVAR</sequence>
<dbReference type="RefSeq" id="WP_380016398.1">
    <property type="nucleotide sequence ID" value="NZ_JBHLYR010000073.1"/>
</dbReference>
<name>A0ABV6B7S2_9DEIO</name>
<dbReference type="Proteomes" id="UP001589733">
    <property type="component" value="Unassembled WGS sequence"/>
</dbReference>
<keyword evidence="6" id="KW-1185">Reference proteome</keyword>
<dbReference type="InterPro" id="IPR004358">
    <property type="entry name" value="Sig_transdc_His_kin-like_C"/>
</dbReference>
<comment type="caution">
    <text evidence="5">The sequence shown here is derived from an EMBL/GenBank/DDBJ whole genome shotgun (WGS) entry which is preliminary data.</text>
</comment>
<dbReference type="CDD" id="cd00038">
    <property type="entry name" value="CAP_ED"/>
    <property type="match status" value="1"/>
</dbReference>
<dbReference type="GO" id="GO:0016301">
    <property type="term" value="F:kinase activity"/>
    <property type="evidence" value="ECO:0007669"/>
    <property type="project" value="UniProtKB-KW"/>
</dbReference>
<gene>
    <name evidence="5" type="ORF">ACFFLM_23635</name>
</gene>
<reference evidence="5 6" key="1">
    <citation type="submission" date="2024-09" db="EMBL/GenBank/DDBJ databases">
        <authorList>
            <person name="Sun Q."/>
            <person name="Mori K."/>
        </authorList>
    </citation>
    <scope>NUCLEOTIDE SEQUENCE [LARGE SCALE GENOMIC DNA]</scope>
    <source>
        <strain evidence="5 6">JCM 13503</strain>
    </source>
</reference>
<dbReference type="InterPro" id="IPR018490">
    <property type="entry name" value="cNMP-bd_dom_sf"/>
</dbReference>
<feature type="domain" description="Cyclic nucleotide-binding" evidence="3">
    <location>
        <begin position="13"/>
        <end position="131"/>
    </location>
</feature>
<dbReference type="PROSITE" id="PS50042">
    <property type="entry name" value="CNMP_BINDING_3"/>
    <property type="match status" value="1"/>
</dbReference>
<evidence type="ECO:0000256" key="2">
    <source>
        <dbReference type="ARBA" id="ARBA00012438"/>
    </source>
</evidence>
<dbReference type="PRINTS" id="PR00344">
    <property type="entry name" value="BCTRLSENSOR"/>
</dbReference>
<dbReference type="InterPro" id="IPR036890">
    <property type="entry name" value="HATPase_C_sf"/>
</dbReference>
<evidence type="ECO:0000313" key="5">
    <source>
        <dbReference type="EMBL" id="MFB9994946.1"/>
    </source>
</evidence>
<dbReference type="Pfam" id="PF00027">
    <property type="entry name" value="cNMP_binding"/>
    <property type="match status" value="1"/>
</dbReference>
<dbReference type="PROSITE" id="PS50109">
    <property type="entry name" value="HIS_KIN"/>
    <property type="match status" value="1"/>
</dbReference>
<accession>A0ABV6B7S2</accession>
<keyword evidence="5" id="KW-0808">Transferase</keyword>
<dbReference type="Pfam" id="PF02518">
    <property type="entry name" value="HATPase_c"/>
    <property type="match status" value="1"/>
</dbReference>
<dbReference type="Gene3D" id="1.10.287.130">
    <property type="match status" value="1"/>
</dbReference>
<dbReference type="SUPFAM" id="SSF51206">
    <property type="entry name" value="cAMP-binding domain-like"/>
    <property type="match status" value="1"/>
</dbReference>
<feature type="domain" description="Histidine kinase" evidence="4">
    <location>
        <begin position="291"/>
        <end position="459"/>
    </location>
</feature>
<dbReference type="InterPro" id="IPR005467">
    <property type="entry name" value="His_kinase_dom"/>
</dbReference>
<dbReference type="InterPro" id="IPR000595">
    <property type="entry name" value="cNMP-bd_dom"/>
</dbReference>
<proteinExistence type="predicted"/>
<dbReference type="EMBL" id="JBHLYR010000073">
    <property type="protein sequence ID" value="MFB9994946.1"/>
    <property type="molecule type" value="Genomic_DNA"/>
</dbReference>
<dbReference type="SUPFAM" id="SSF55874">
    <property type="entry name" value="ATPase domain of HSP90 chaperone/DNA topoisomerase II/histidine kinase"/>
    <property type="match status" value="1"/>
</dbReference>
<evidence type="ECO:0000313" key="6">
    <source>
        <dbReference type="Proteomes" id="UP001589733"/>
    </source>
</evidence>
<dbReference type="InterPro" id="IPR014710">
    <property type="entry name" value="RmlC-like_jellyroll"/>
</dbReference>
<protein>
    <recommendedName>
        <fullName evidence="2">histidine kinase</fullName>
        <ecNumber evidence="2">2.7.13.3</ecNumber>
    </recommendedName>
</protein>
<dbReference type="SMART" id="SM00387">
    <property type="entry name" value="HATPase_c"/>
    <property type="match status" value="1"/>
</dbReference>
<dbReference type="EC" id="2.7.13.3" evidence="2"/>
<dbReference type="PROSITE" id="PS00888">
    <property type="entry name" value="CNMP_BINDING_1"/>
    <property type="match status" value="1"/>
</dbReference>
<keyword evidence="5" id="KW-0418">Kinase</keyword>
<evidence type="ECO:0000259" key="3">
    <source>
        <dbReference type="PROSITE" id="PS50042"/>
    </source>
</evidence>
<dbReference type="PANTHER" id="PTHR43065">
    <property type="entry name" value="SENSOR HISTIDINE KINASE"/>
    <property type="match status" value="1"/>
</dbReference>